<name>A0ABN1RE17_9ACTN</name>
<dbReference type="Pfam" id="PF14542">
    <property type="entry name" value="Acetyltransf_CG"/>
    <property type="match status" value="1"/>
</dbReference>
<accession>A0ABN1RE17</accession>
<dbReference type="InterPro" id="IPR016181">
    <property type="entry name" value="Acyl_CoA_acyltransferase"/>
</dbReference>
<dbReference type="CDD" id="cd04301">
    <property type="entry name" value="NAT_SF"/>
    <property type="match status" value="1"/>
</dbReference>
<dbReference type="EMBL" id="BAAAHK010000017">
    <property type="protein sequence ID" value="GAA0955527.1"/>
    <property type="molecule type" value="Genomic_DNA"/>
</dbReference>
<feature type="region of interest" description="Disordered" evidence="1">
    <location>
        <begin position="17"/>
        <end position="40"/>
    </location>
</feature>
<feature type="domain" description="N-acetyltransferase" evidence="2">
    <location>
        <begin position="58"/>
        <end position="145"/>
    </location>
</feature>
<dbReference type="PANTHER" id="PTHR31435:SF10">
    <property type="entry name" value="BSR4717 PROTEIN"/>
    <property type="match status" value="1"/>
</dbReference>
<proteinExistence type="predicted"/>
<evidence type="ECO:0000313" key="3">
    <source>
        <dbReference type="EMBL" id="GAA0955527.1"/>
    </source>
</evidence>
<dbReference type="PANTHER" id="PTHR31435">
    <property type="entry name" value="PROTEIN NATD1"/>
    <property type="match status" value="1"/>
</dbReference>
<comment type="caution">
    <text evidence="3">The sequence shown here is derived from an EMBL/GenBank/DDBJ whole genome shotgun (WGS) entry which is preliminary data.</text>
</comment>
<keyword evidence="4" id="KW-1185">Reference proteome</keyword>
<evidence type="ECO:0000259" key="2">
    <source>
        <dbReference type="PROSITE" id="PS51729"/>
    </source>
</evidence>
<dbReference type="PROSITE" id="PS51729">
    <property type="entry name" value="GNAT_YJDJ"/>
    <property type="match status" value="1"/>
</dbReference>
<evidence type="ECO:0000313" key="4">
    <source>
        <dbReference type="Proteomes" id="UP001500542"/>
    </source>
</evidence>
<protein>
    <recommendedName>
        <fullName evidence="2">N-acetyltransferase domain-containing protein</fullName>
    </recommendedName>
</protein>
<reference evidence="3 4" key="1">
    <citation type="journal article" date="2019" name="Int. J. Syst. Evol. Microbiol.">
        <title>The Global Catalogue of Microorganisms (GCM) 10K type strain sequencing project: providing services to taxonomists for standard genome sequencing and annotation.</title>
        <authorList>
            <consortium name="The Broad Institute Genomics Platform"/>
            <consortium name="The Broad Institute Genome Sequencing Center for Infectious Disease"/>
            <person name="Wu L."/>
            <person name="Ma J."/>
        </authorList>
    </citation>
    <scope>NUCLEOTIDE SEQUENCE [LARGE SCALE GENOMIC DNA]</scope>
    <source>
        <strain evidence="3 4">JCM 10977</strain>
    </source>
</reference>
<dbReference type="Gene3D" id="3.40.630.30">
    <property type="match status" value="1"/>
</dbReference>
<dbReference type="InterPro" id="IPR031165">
    <property type="entry name" value="GNAT_YJDJ"/>
</dbReference>
<sequence length="147" mass="16369">MPSSKACSLLIRTPPGRRHRTVRQSPYPRSHTLQTHQHGTSFGRLDTVAGMENEIAITDATDASRYEARDADGNLMGFVDYKRFGSVIAFRHAETLPEYQGRGVAGKIATKSLDDARAAGLRVRPACPYYQDFLKKHTEYADLVDAE</sequence>
<gene>
    <name evidence="3" type="ORF">GCM10009554_63380</name>
</gene>
<feature type="compositionally biased region" description="Polar residues" evidence="1">
    <location>
        <begin position="31"/>
        <end position="40"/>
    </location>
</feature>
<dbReference type="Proteomes" id="UP001500542">
    <property type="component" value="Unassembled WGS sequence"/>
</dbReference>
<dbReference type="SUPFAM" id="SSF55729">
    <property type="entry name" value="Acyl-CoA N-acyltransferases (Nat)"/>
    <property type="match status" value="1"/>
</dbReference>
<dbReference type="InterPro" id="IPR045057">
    <property type="entry name" value="Gcn5-rel_NAT"/>
</dbReference>
<organism evidence="3 4">
    <name type="scientific">Kribbella koreensis</name>
    <dbReference type="NCBI Taxonomy" id="57909"/>
    <lineage>
        <taxon>Bacteria</taxon>
        <taxon>Bacillati</taxon>
        <taxon>Actinomycetota</taxon>
        <taxon>Actinomycetes</taxon>
        <taxon>Propionibacteriales</taxon>
        <taxon>Kribbellaceae</taxon>
        <taxon>Kribbella</taxon>
    </lineage>
</organism>
<evidence type="ECO:0000256" key="1">
    <source>
        <dbReference type="SAM" id="MobiDB-lite"/>
    </source>
</evidence>